<comment type="caution">
    <text evidence="8">The sequence shown here is derived from an EMBL/GenBank/DDBJ whole genome shotgun (WGS) entry which is preliminary data.</text>
</comment>
<keyword evidence="6" id="KW-0472">Membrane</keyword>
<dbReference type="RefSeq" id="WP_253445698.1">
    <property type="nucleotide sequence ID" value="NZ_JALJYF010000001.1"/>
</dbReference>
<keyword evidence="4" id="KW-0067">ATP-binding</keyword>
<evidence type="ECO:0000313" key="8">
    <source>
        <dbReference type="EMBL" id="MCP1726818.1"/>
    </source>
</evidence>
<proteinExistence type="predicted"/>
<dbReference type="NCBIfam" id="NF010061">
    <property type="entry name" value="PRK13538.1"/>
    <property type="match status" value="1"/>
</dbReference>
<name>A0ABT1G934_9GAMM</name>
<gene>
    <name evidence="8" type="ORF">J2T60_000783</name>
</gene>
<dbReference type="EMBL" id="JALJYF010000001">
    <property type="protein sequence ID" value="MCP1726818.1"/>
    <property type="molecule type" value="Genomic_DNA"/>
</dbReference>
<dbReference type="PANTHER" id="PTHR43499">
    <property type="entry name" value="ABC TRANSPORTER I FAMILY MEMBER 1"/>
    <property type="match status" value="1"/>
</dbReference>
<protein>
    <submittedName>
        <fullName evidence="8">Heme exporter protein A</fullName>
    </submittedName>
</protein>
<reference evidence="8 9" key="1">
    <citation type="submission" date="2022-03" db="EMBL/GenBank/DDBJ databases">
        <title>Genomic Encyclopedia of Type Strains, Phase III (KMG-III): the genomes of soil and plant-associated and newly described type strains.</title>
        <authorList>
            <person name="Whitman W."/>
        </authorList>
    </citation>
    <scope>NUCLEOTIDE SEQUENCE [LARGE SCALE GENOMIC DNA]</scope>
    <source>
        <strain evidence="8 9">BSker1</strain>
    </source>
</reference>
<evidence type="ECO:0000256" key="6">
    <source>
        <dbReference type="ARBA" id="ARBA00023136"/>
    </source>
</evidence>
<evidence type="ECO:0000259" key="7">
    <source>
        <dbReference type="PROSITE" id="PS50893"/>
    </source>
</evidence>
<dbReference type="NCBIfam" id="TIGR01189">
    <property type="entry name" value="ccmA"/>
    <property type="match status" value="1"/>
</dbReference>
<dbReference type="PANTHER" id="PTHR43499:SF1">
    <property type="entry name" value="ABC TRANSPORTER I FAMILY MEMBER 1"/>
    <property type="match status" value="1"/>
</dbReference>
<dbReference type="Gene3D" id="3.40.50.300">
    <property type="entry name" value="P-loop containing nucleotide triphosphate hydrolases"/>
    <property type="match status" value="1"/>
</dbReference>
<dbReference type="InterPro" id="IPR003439">
    <property type="entry name" value="ABC_transporter-like_ATP-bd"/>
</dbReference>
<organism evidence="8 9">
    <name type="scientific">Natronospira proteinivora</name>
    <dbReference type="NCBI Taxonomy" id="1807133"/>
    <lineage>
        <taxon>Bacteria</taxon>
        <taxon>Pseudomonadati</taxon>
        <taxon>Pseudomonadota</taxon>
        <taxon>Gammaproteobacteria</taxon>
        <taxon>Natronospirales</taxon>
        <taxon>Natronospiraceae</taxon>
        <taxon>Natronospira</taxon>
    </lineage>
</organism>
<keyword evidence="3" id="KW-0201">Cytochrome c-type biogenesis</keyword>
<keyword evidence="2" id="KW-0547">Nucleotide-binding</keyword>
<sequence length="224" mass="24133">MSQSVSDSTSNRTTSLELRAHGLEIWRGETCLFHDFSLNLQAGETVWLRGPNGIGKTTLMRVLLGLSHPEAGEISWCGRSREVDLEAFRREVAWLGHQTGIRGELTPRENLAAWQPLMGHSSECSLTDALSAVGLSQRADQPCQTLSAGQNRRVAMARLLMDGARLWFLDEPLTSLDAQGQDLIGQLVASHRAAGGAALVSSHQPLPASAGTARILSLDEAVAT</sequence>
<evidence type="ECO:0000313" key="9">
    <source>
        <dbReference type="Proteomes" id="UP001523550"/>
    </source>
</evidence>
<dbReference type="InterPro" id="IPR003593">
    <property type="entry name" value="AAA+_ATPase"/>
</dbReference>
<dbReference type="PROSITE" id="PS50893">
    <property type="entry name" value="ABC_TRANSPORTER_2"/>
    <property type="match status" value="1"/>
</dbReference>
<evidence type="ECO:0000256" key="3">
    <source>
        <dbReference type="ARBA" id="ARBA00022748"/>
    </source>
</evidence>
<evidence type="ECO:0000256" key="1">
    <source>
        <dbReference type="ARBA" id="ARBA00022448"/>
    </source>
</evidence>
<evidence type="ECO:0000256" key="2">
    <source>
        <dbReference type="ARBA" id="ARBA00022741"/>
    </source>
</evidence>
<dbReference type="InterPro" id="IPR005895">
    <property type="entry name" value="ABC_transptr_haem_export_CcmA"/>
</dbReference>
<dbReference type="InterPro" id="IPR027417">
    <property type="entry name" value="P-loop_NTPase"/>
</dbReference>
<keyword evidence="5" id="KW-1278">Translocase</keyword>
<accession>A0ABT1G934</accession>
<feature type="domain" description="ABC transporter" evidence="7">
    <location>
        <begin position="18"/>
        <end position="224"/>
    </location>
</feature>
<keyword evidence="1" id="KW-0813">Transport</keyword>
<evidence type="ECO:0000256" key="5">
    <source>
        <dbReference type="ARBA" id="ARBA00022967"/>
    </source>
</evidence>
<dbReference type="SMART" id="SM00382">
    <property type="entry name" value="AAA"/>
    <property type="match status" value="1"/>
</dbReference>
<dbReference type="Proteomes" id="UP001523550">
    <property type="component" value="Unassembled WGS sequence"/>
</dbReference>
<dbReference type="SUPFAM" id="SSF52540">
    <property type="entry name" value="P-loop containing nucleoside triphosphate hydrolases"/>
    <property type="match status" value="1"/>
</dbReference>
<keyword evidence="9" id="KW-1185">Reference proteome</keyword>
<dbReference type="Pfam" id="PF00005">
    <property type="entry name" value="ABC_tran"/>
    <property type="match status" value="1"/>
</dbReference>
<evidence type="ECO:0000256" key="4">
    <source>
        <dbReference type="ARBA" id="ARBA00022840"/>
    </source>
</evidence>